<evidence type="ECO:0000313" key="2">
    <source>
        <dbReference type="Proteomes" id="UP001301731"/>
    </source>
</evidence>
<dbReference type="InterPro" id="IPR054058">
    <property type="entry name" value="HTH_67"/>
</dbReference>
<dbReference type="NCBIfam" id="NF047719">
    <property type="entry name" value="SCO6745_fam_HTH"/>
    <property type="match status" value="1"/>
</dbReference>
<dbReference type="Proteomes" id="UP001301731">
    <property type="component" value="Chromosome"/>
</dbReference>
<proteinExistence type="predicted"/>
<protein>
    <recommendedName>
        <fullName evidence="3">SalK</fullName>
    </recommendedName>
</protein>
<dbReference type="RefSeq" id="WP_318107409.1">
    <property type="nucleotide sequence ID" value="NZ_CP137573.1"/>
</dbReference>
<reference evidence="1 2" key="1">
    <citation type="submission" date="2023-10" db="EMBL/GenBank/DDBJ databases">
        <title>The genome sequence of Streptomyces sp. HUAS YS2.</title>
        <authorList>
            <person name="Mo P."/>
        </authorList>
    </citation>
    <scope>NUCLEOTIDE SEQUENCE [LARGE SCALE GENOMIC DNA]</scope>
    <source>
        <strain evidence="1 2">HUAS YS2</strain>
    </source>
</reference>
<dbReference type="Pfam" id="PF21863">
    <property type="entry name" value="HTH_67"/>
    <property type="match status" value="1"/>
</dbReference>
<sequence>MDTTSRTPVQEPLARTLWTLFEPLHAVTYFAPECAAAFEEAGLRGFWRGYFAGRAAPFGATGPAPVTSAFFNFAPSMAARALPAVWEKVPPAEALRLRAAGARAALRRLLAGLEKETERAAELLAARLDGLDCAGRPLAAVNAALPRPEDAAGLLWHAATVLREHRGDGHVAALVAAGLDGCEILVLRAGHDTTRTELQPYRGWTDDQWEAAMTRLVRRGLLTPDGRATAEADRLLATIEAATDTAAARPWADPEDADGLAARLRPLAVAAGNALRWPNPIGVRRTTD</sequence>
<name>A0ABZ0M079_9ACTN</name>
<keyword evidence="2" id="KW-1185">Reference proteome</keyword>
<organism evidence="1 2">
    <name type="scientific">Streptomyces solicathayae</name>
    <dbReference type="NCBI Taxonomy" id="3081768"/>
    <lineage>
        <taxon>Bacteria</taxon>
        <taxon>Bacillati</taxon>
        <taxon>Actinomycetota</taxon>
        <taxon>Actinomycetes</taxon>
        <taxon>Kitasatosporales</taxon>
        <taxon>Streptomycetaceae</taxon>
        <taxon>Streptomyces</taxon>
    </lineage>
</organism>
<evidence type="ECO:0008006" key="3">
    <source>
        <dbReference type="Google" id="ProtNLM"/>
    </source>
</evidence>
<accession>A0ABZ0M079</accession>
<dbReference type="EMBL" id="CP137573">
    <property type="protein sequence ID" value="WOX24965.1"/>
    <property type="molecule type" value="Genomic_DNA"/>
</dbReference>
<gene>
    <name evidence="1" type="ORF">R2D22_27705</name>
</gene>
<evidence type="ECO:0000313" key="1">
    <source>
        <dbReference type="EMBL" id="WOX24965.1"/>
    </source>
</evidence>